<dbReference type="Pfam" id="PF02678">
    <property type="entry name" value="Pirin"/>
    <property type="match status" value="1"/>
</dbReference>
<evidence type="ECO:0000256" key="2">
    <source>
        <dbReference type="ARBA" id="ARBA00022692"/>
    </source>
</evidence>
<dbReference type="InterPro" id="IPR006153">
    <property type="entry name" value="Cation/H_exchanger_TM"/>
</dbReference>
<dbReference type="Proteomes" id="UP000288429">
    <property type="component" value="Unassembled WGS sequence"/>
</dbReference>
<feature type="transmembrane region" description="Helical" evidence="7">
    <location>
        <begin position="492"/>
        <end position="514"/>
    </location>
</feature>
<evidence type="ECO:0000259" key="9">
    <source>
        <dbReference type="Pfam" id="PF02678"/>
    </source>
</evidence>
<dbReference type="CDD" id="cd02247">
    <property type="entry name" value="cupin_pirin_C"/>
    <property type="match status" value="1"/>
</dbReference>
<dbReference type="GO" id="GO:0005886">
    <property type="term" value="C:plasma membrane"/>
    <property type="evidence" value="ECO:0007669"/>
    <property type="project" value="InterPro"/>
</dbReference>
<evidence type="ECO:0000259" key="8">
    <source>
        <dbReference type="Pfam" id="PF00999"/>
    </source>
</evidence>
<dbReference type="AlphaFoldDB" id="A0A428T8G1"/>
<feature type="region of interest" description="Disordered" evidence="6">
    <location>
        <begin position="531"/>
        <end position="568"/>
    </location>
</feature>
<dbReference type="GO" id="GO:0120029">
    <property type="term" value="P:proton export across plasma membrane"/>
    <property type="evidence" value="ECO:0007669"/>
    <property type="project" value="InterPro"/>
</dbReference>
<dbReference type="CDD" id="cd02909">
    <property type="entry name" value="cupin_pirin_N"/>
    <property type="match status" value="1"/>
</dbReference>
<comment type="caution">
    <text evidence="11">The sequence shown here is derived from an EMBL/GenBank/DDBJ whole genome shotgun (WGS) entry which is preliminary data.</text>
</comment>
<dbReference type="GO" id="GO:0036376">
    <property type="term" value="P:sodium ion export across plasma membrane"/>
    <property type="evidence" value="ECO:0007669"/>
    <property type="project" value="InterPro"/>
</dbReference>
<keyword evidence="2 7" id="KW-0812">Transmembrane</keyword>
<dbReference type="EMBL" id="NIZV01000238">
    <property type="protein sequence ID" value="RSL98325.1"/>
    <property type="molecule type" value="Genomic_DNA"/>
</dbReference>
<dbReference type="Pfam" id="PF00999">
    <property type="entry name" value="Na_H_Exchanger"/>
    <property type="match status" value="1"/>
</dbReference>
<reference evidence="11 12" key="1">
    <citation type="submission" date="2017-06" db="EMBL/GenBank/DDBJ databases">
        <title>Cmopartive genomic analysis of Ambrosia Fusariam Clade fungi.</title>
        <authorList>
            <person name="Stajich J.E."/>
            <person name="Carrillo J."/>
            <person name="Kijimoto T."/>
            <person name="Eskalen A."/>
            <person name="O'Donnell K."/>
            <person name="Kasson M."/>
        </authorList>
    </citation>
    <scope>NUCLEOTIDE SEQUENCE [LARGE SCALE GENOMIC DNA]</scope>
    <source>
        <strain evidence="11 12">NRRL 20438</strain>
    </source>
</reference>
<dbReference type="InterPro" id="IPR011051">
    <property type="entry name" value="RmlC_Cupin_sf"/>
</dbReference>
<feature type="transmembrane region" description="Helical" evidence="7">
    <location>
        <begin position="417"/>
        <end position="437"/>
    </location>
</feature>
<evidence type="ECO:0000256" key="7">
    <source>
        <dbReference type="SAM" id="Phobius"/>
    </source>
</evidence>
<feature type="transmembrane region" description="Helical" evidence="7">
    <location>
        <begin position="316"/>
        <end position="335"/>
    </location>
</feature>
<feature type="transmembrane region" description="Helical" evidence="7">
    <location>
        <begin position="347"/>
        <end position="366"/>
    </location>
</feature>
<gene>
    <name evidence="11" type="ORF">CDV31_012640</name>
</gene>
<dbReference type="GO" id="GO:0042391">
    <property type="term" value="P:regulation of membrane potential"/>
    <property type="evidence" value="ECO:0007669"/>
    <property type="project" value="InterPro"/>
</dbReference>
<dbReference type="InterPro" id="IPR014710">
    <property type="entry name" value="RmlC-like_jellyroll"/>
</dbReference>
<evidence type="ECO:0000256" key="3">
    <source>
        <dbReference type="ARBA" id="ARBA00022989"/>
    </source>
</evidence>
<dbReference type="GO" id="GO:0015385">
    <property type="term" value="F:sodium:proton antiporter activity"/>
    <property type="evidence" value="ECO:0007669"/>
    <property type="project" value="InterPro"/>
</dbReference>
<dbReference type="Pfam" id="PF05726">
    <property type="entry name" value="Pirin_C"/>
    <property type="match status" value="1"/>
</dbReference>
<protein>
    <recommendedName>
        <fullName evidence="13">Pirin N-terminal domain-containing protein</fullName>
    </recommendedName>
</protein>
<accession>A0A428T8G1</accession>
<evidence type="ECO:0000256" key="1">
    <source>
        <dbReference type="ARBA" id="ARBA00004141"/>
    </source>
</evidence>
<proteinExistence type="inferred from homology"/>
<dbReference type="InterPro" id="IPR004712">
    <property type="entry name" value="Na+/H+_antiporter_fungi"/>
</dbReference>
<keyword evidence="4 7" id="KW-0472">Membrane</keyword>
<dbReference type="Gene3D" id="2.60.120.10">
    <property type="entry name" value="Jelly Rolls"/>
    <property type="match status" value="1"/>
</dbReference>
<comment type="subcellular location">
    <subcellularLocation>
        <location evidence="1">Membrane</location>
        <topology evidence="1">Multi-pass membrane protein</topology>
    </subcellularLocation>
</comment>
<evidence type="ECO:0000256" key="4">
    <source>
        <dbReference type="ARBA" id="ARBA00023136"/>
    </source>
</evidence>
<dbReference type="InterPro" id="IPR008778">
    <property type="entry name" value="Pirin_C_dom"/>
</dbReference>
<evidence type="ECO:0000313" key="11">
    <source>
        <dbReference type="EMBL" id="RSL98325.1"/>
    </source>
</evidence>
<comment type="similarity">
    <text evidence="5">Belongs to the pirin family.</text>
</comment>
<evidence type="ECO:0008006" key="13">
    <source>
        <dbReference type="Google" id="ProtNLM"/>
    </source>
</evidence>
<dbReference type="InterPro" id="IPR003829">
    <property type="entry name" value="Pirin_N_dom"/>
</dbReference>
<evidence type="ECO:0000256" key="5">
    <source>
        <dbReference type="RuleBase" id="RU003457"/>
    </source>
</evidence>
<name>A0A428T8G1_9HYPO</name>
<evidence type="ECO:0000313" key="12">
    <source>
        <dbReference type="Proteomes" id="UP000288429"/>
    </source>
</evidence>
<feature type="transmembrane region" description="Helical" evidence="7">
    <location>
        <begin position="449"/>
        <end position="467"/>
    </location>
</feature>
<sequence length="568" mass="62511">MGIKIHQPIGSGEFSEFMPFLLLDDVESEGKNSGFGDHPHRGQETMTYVLEGSIVHQDSNGNKGTLNVGDMQAMRAGSGIMHNETPIADPETNRTKGIQLWVALPEANLNDASAYKDIKSAECPVSSPAPGVNVKVIAGESFGASAPIWTRAPVWYFDITLASKAGPITHPVPEHWGAFVHVIEGYPSISGSRGRPHETFFLKRDGEGVEIENQSDNKARILLIAGDPLEGQEAIAKGPFADKYVARPLREIISSEVGANDGFGFPFLMRATYLIRHADIDGAGTENQGHATRSEAVGRLGGGPGEAIKQWVIETWLYIVLMSVAYGIVVGFAACKGTRKLVDNESYVLFPVALGLFLVGTCGAIGTDDLLACFVAGSALNWDGNFLEETIQRHDEVNSCIDVLLNFDGTGLTYPRLIALGFLVLALRRIPAIMVMYKLMPAVCRDWKEALFMGYFGPIGAGAVFYVEHQFPHLGEGDEEESNLVRAMGPTVYWLVFFSIVVHGLSIPALSIFYHYMGVQPIQDENDAVEENRRRDDMQNIELTDSAQEREEEEKEKRRRRRTIRYMV</sequence>
<organism evidence="11 12">
    <name type="scientific">Fusarium ambrosium</name>
    <dbReference type="NCBI Taxonomy" id="131363"/>
    <lineage>
        <taxon>Eukaryota</taxon>
        <taxon>Fungi</taxon>
        <taxon>Dikarya</taxon>
        <taxon>Ascomycota</taxon>
        <taxon>Pezizomycotina</taxon>
        <taxon>Sordariomycetes</taxon>
        <taxon>Hypocreomycetidae</taxon>
        <taxon>Hypocreales</taxon>
        <taxon>Nectriaceae</taxon>
        <taxon>Fusarium</taxon>
        <taxon>Fusarium solani species complex</taxon>
    </lineage>
</organism>
<dbReference type="SUPFAM" id="SSF51182">
    <property type="entry name" value="RmlC-like cupins"/>
    <property type="match status" value="1"/>
</dbReference>
<feature type="domain" description="Pirin N-terminal" evidence="9">
    <location>
        <begin position="9"/>
        <end position="102"/>
    </location>
</feature>
<keyword evidence="3 7" id="KW-1133">Transmembrane helix</keyword>
<evidence type="ECO:0000256" key="6">
    <source>
        <dbReference type="SAM" id="MobiDB-lite"/>
    </source>
</evidence>
<keyword evidence="12" id="KW-1185">Reference proteome</keyword>
<dbReference type="PANTHER" id="PTHR31382">
    <property type="entry name" value="NA(+)/H(+) ANTIPORTER"/>
    <property type="match status" value="1"/>
</dbReference>
<feature type="domain" description="Cation/H+ exchanger transmembrane" evidence="8">
    <location>
        <begin position="246"/>
        <end position="510"/>
    </location>
</feature>
<evidence type="ECO:0000259" key="10">
    <source>
        <dbReference type="Pfam" id="PF05726"/>
    </source>
</evidence>
<feature type="compositionally biased region" description="Basic residues" evidence="6">
    <location>
        <begin position="557"/>
        <end position="568"/>
    </location>
</feature>
<feature type="domain" description="Pirin C-terminal" evidence="10">
    <location>
        <begin position="156"/>
        <end position="240"/>
    </location>
</feature>
<dbReference type="PANTHER" id="PTHR31382:SF3">
    <property type="entry name" value="SODIUM ION_PROTON EXCHANGER (EUROFUNG)"/>
    <property type="match status" value="1"/>
</dbReference>